<dbReference type="GO" id="GO:0004497">
    <property type="term" value="F:monooxygenase activity"/>
    <property type="evidence" value="ECO:0007669"/>
    <property type="project" value="UniProtKB-KW"/>
</dbReference>
<dbReference type="GO" id="GO:0016705">
    <property type="term" value="F:oxidoreductase activity, acting on paired donors, with incorporation or reduction of molecular oxygen"/>
    <property type="evidence" value="ECO:0007669"/>
    <property type="project" value="InterPro"/>
</dbReference>
<comment type="caution">
    <text evidence="6">The sequence shown here is derived from an EMBL/GenBank/DDBJ whole genome shotgun (WGS) entry which is preliminary data.</text>
</comment>
<reference evidence="6 7" key="1">
    <citation type="submission" date="2019-05" db="EMBL/GenBank/DDBJ databases">
        <title>Genome sequence of Cellulomonas hominis strain CS1.</title>
        <authorList>
            <person name="Belmont J."/>
            <person name="Maclea K.S."/>
        </authorList>
    </citation>
    <scope>NUCLEOTIDE SEQUENCE [LARGE SCALE GENOMIC DNA]</scope>
    <source>
        <strain evidence="6 7">CS1</strain>
    </source>
</reference>
<dbReference type="Proteomes" id="UP000308121">
    <property type="component" value="Unassembled WGS sequence"/>
</dbReference>
<dbReference type="PANTHER" id="PTHR30011">
    <property type="entry name" value="ALKANESULFONATE MONOOXYGENASE-RELATED"/>
    <property type="match status" value="1"/>
</dbReference>
<evidence type="ECO:0000259" key="5">
    <source>
        <dbReference type="Pfam" id="PF00296"/>
    </source>
</evidence>
<feature type="non-terminal residue" evidence="6">
    <location>
        <position position="204"/>
    </location>
</feature>
<keyword evidence="3" id="KW-0560">Oxidoreductase</keyword>
<proteinExistence type="predicted"/>
<keyword evidence="4" id="KW-0503">Monooxygenase</keyword>
<protein>
    <submittedName>
        <fullName evidence="6">LLM class flavin-dependent oxidoreductase</fullName>
    </submittedName>
</protein>
<dbReference type="InterPro" id="IPR011251">
    <property type="entry name" value="Luciferase-like_dom"/>
</dbReference>
<sequence>MTLPPPLLAGLDVDGAGAHPGAGALSGLAPAELVSGARLARTVRHAEHAGLTFATFADAVLPAVAGSPASARLDAVTRAAFVARTTRAIGLVPEVPTTYPEPFHVATQLASLDLASTGRAGWLAAVTPGDAAPAAYGRAPVADLDREARDVVQVVRALWDSWEDDAVIRDVATGRYVDRDRIHRVDFVGSSFSVVGPLITPRPP</sequence>
<evidence type="ECO:0000256" key="3">
    <source>
        <dbReference type="ARBA" id="ARBA00023002"/>
    </source>
</evidence>
<evidence type="ECO:0000313" key="6">
    <source>
        <dbReference type="EMBL" id="TKR21934.1"/>
    </source>
</evidence>
<dbReference type="OrthoDB" id="3265338at2"/>
<evidence type="ECO:0000313" key="7">
    <source>
        <dbReference type="Proteomes" id="UP000308121"/>
    </source>
</evidence>
<dbReference type="Gene3D" id="3.20.20.30">
    <property type="entry name" value="Luciferase-like domain"/>
    <property type="match status" value="1"/>
</dbReference>
<feature type="domain" description="Luciferase-like" evidence="5">
    <location>
        <begin position="34"/>
        <end position="203"/>
    </location>
</feature>
<dbReference type="Pfam" id="PF00296">
    <property type="entry name" value="Bac_luciferase"/>
    <property type="match status" value="1"/>
</dbReference>
<name>A0A7Z8NNM1_9CELL</name>
<gene>
    <name evidence="6" type="ORF">FA014_19140</name>
</gene>
<dbReference type="InterPro" id="IPR036661">
    <property type="entry name" value="Luciferase-like_sf"/>
</dbReference>
<dbReference type="AlphaFoldDB" id="A0A7Z8NNM1"/>
<evidence type="ECO:0000256" key="2">
    <source>
        <dbReference type="ARBA" id="ARBA00022643"/>
    </source>
</evidence>
<accession>A0A7Z8NNM1</accession>
<keyword evidence="2" id="KW-0288">FMN</keyword>
<dbReference type="RefSeq" id="WP_154731190.1">
    <property type="nucleotide sequence ID" value="NZ_SZYE01000300.1"/>
</dbReference>
<keyword evidence="1" id="KW-0285">Flavoprotein</keyword>
<dbReference type="SUPFAM" id="SSF51679">
    <property type="entry name" value="Bacterial luciferase-like"/>
    <property type="match status" value="1"/>
</dbReference>
<evidence type="ECO:0000256" key="4">
    <source>
        <dbReference type="ARBA" id="ARBA00023033"/>
    </source>
</evidence>
<dbReference type="EMBL" id="SZYE01000300">
    <property type="protein sequence ID" value="TKR21934.1"/>
    <property type="molecule type" value="Genomic_DNA"/>
</dbReference>
<organism evidence="6 7">
    <name type="scientific">Cellulomonas hominis</name>
    <dbReference type="NCBI Taxonomy" id="156981"/>
    <lineage>
        <taxon>Bacteria</taxon>
        <taxon>Bacillati</taxon>
        <taxon>Actinomycetota</taxon>
        <taxon>Actinomycetes</taxon>
        <taxon>Micrococcales</taxon>
        <taxon>Cellulomonadaceae</taxon>
        <taxon>Cellulomonas</taxon>
    </lineage>
</organism>
<dbReference type="InterPro" id="IPR051260">
    <property type="entry name" value="Diverse_substr_monoxygenases"/>
</dbReference>
<evidence type="ECO:0000256" key="1">
    <source>
        <dbReference type="ARBA" id="ARBA00022630"/>
    </source>
</evidence>
<dbReference type="PANTHER" id="PTHR30011:SF16">
    <property type="entry name" value="C2H2 FINGER DOMAIN TRANSCRIPTION FACTOR (EUROFUNG)-RELATED"/>
    <property type="match status" value="1"/>
</dbReference>